<dbReference type="Pfam" id="PF24864">
    <property type="entry name" value="DUF7730"/>
    <property type="match status" value="1"/>
</dbReference>
<organism evidence="3 4">
    <name type="scientific">Aspergillus granulosus</name>
    <dbReference type="NCBI Taxonomy" id="176169"/>
    <lineage>
        <taxon>Eukaryota</taxon>
        <taxon>Fungi</taxon>
        <taxon>Dikarya</taxon>
        <taxon>Ascomycota</taxon>
        <taxon>Pezizomycotina</taxon>
        <taxon>Eurotiomycetes</taxon>
        <taxon>Eurotiomycetidae</taxon>
        <taxon>Eurotiales</taxon>
        <taxon>Aspergillaceae</taxon>
        <taxon>Aspergillus</taxon>
        <taxon>Aspergillus subgen. Nidulantes</taxon>
    </lineage>
</organism>
<reference evidence="3 4" key="1">
    <citation type="submission" date="2024-07" db="EMBL/GenBank/DDBJ databases">
        <title>Section-level genome sequencing and comparative genomics of Aspergillus sections Usti and Cavernicolus.</title>
        <authorList>
            <consortium name="Lawrence Berkeley National Laboratory"/>
            <person name="Nybo J.L."/>
            <person name="Vesth T.C."/>
            <person name="Theobald S."/>
            <person name="Frisvad J.C."/>
            <person name="Larsen T.O."/>
            <person name="Kjaerboelling I."/>
            <person name="Rothschild-Mancinelli K."/>
            <person name="Lyhne E.K."/>
            <person name="Kogle M.E."/>
            <person name="Barry K."/>
            <person name="Clum A."/>
            <person name="Na H."/>
            <person name="Ledsgaard L."/>
            <person name="Lin J."/>
            <person name="Lipzen A."/>
            <person name="Kuo A."/>
            <person name="Riley R."/>
            <person name="Mondo S."/>
            <person name="Labutti K."/>
            <person name="Haridas S."/>
            <person name="Pangalinan J."/>
            <person name="Salamov A.A."/>
            <person name="Simmons B.A."/>
            <person name="Magnuson J.K."/>
            <person name="Chen J."/>
            <person name="Drula E."/>
            <person name="Henrissat B."/>
            <person name="Wiebenga A."/>
            <person name="Lubbers R.J."/>
            <person name="Gomes A.C."/>
            <person name="Makela M.R."/>
            <person name="Stajich J."/>
            <person name="Grigoriev I.V."/>
            <person name="Mortensen U.H."/>
            <person name="De Vries R.P."/>
            <person name="Baker S.E."/>
            <person name="Andersen M.R."/>
        </authorList>
    </citation>
    <scope>NUCLEOTIDE SEQUENCE [LARGE SCALE GENOMIC DNA]</scope>
    <source>
        <strain evidence="3 4">CBS 588.65</strain>
    </source>
</reference>
<evidence type="ECO:0000259" key="2">
    <source>
        <dbReference type="Pfam" id="PF24864"/>
    </source>
</evidence>
<keyword evidence="4" id="KW-1185">Reference proteome</keyword>
<dbReference type="Proteomes" id="UP001610334">
    <property type="component" value="Unassembled WGS sequence"/>
</dbReference>
<evidence type="ECO:0000313" key="4">
    <source>
        <dbReference type="Proteomes" id="UP001610334"/>
    </source>
</evidence>
<gene>
    <name evidence="3" type="ORF">BJX63DRAFT_409938</name>
</gene>
<proteinExistence type="predicted"/>
<dbReference type="InterPro" id="IPR056632">
    <property type="entry name" value="DUF7730"/>
</dbReference>
<evidence type="ECO:0000313" key="3">
    <source>
        <dbReference type="EMBL" id="KAL2808224.1"/>
    </source>
</evidence>
<feature type="domain" description="DUF7730" evidence="2">
    <location>
        <begin position="74"/>
        <end position="157"/>
    </location>
</feature>
<dbReference type="EMBL" id="JBFXLT010000118">
    <property type="protein sequence ID" value="KAL2808224.1"/>
    <property type="molecule type" value="Genomic_DNA"/>
</dbReference>
<name>A0ABR4GYD9_9EURO</name>
<accession>A0ABR4GYD9</accession>
<sequence>MARTKAEAHYHVAHGYLARYKRTKAQSVRFANRTLPETSNDGPNLNPNTTTLPFDEPPSSPRITRSKALHRTSPQTQSFLLTKLPPEIRHLVWVAVVGGLEIQIIPRLHYGVALGVHHRCHCPNTQRHTCSLLRCVVDDAEAKTNLLSLLLTCRRTYVLYHVP</sequence>
<feature type="region of interest" description="Disordered" evidence="1">
    <location>
        <begin position="33"/>
        <end position="60"/>
    </location>
</feature>
<comment type="caution">
    <text evidence="3">The sequence shown here is derived from an EMBL/GenBank/DDBJ whole genome shotgun (WGS) entry which is preliminary data.</text>
</comment>
<feature type="compositionally biased region" description="Polar residues" evidence="1">
    <location>
        <begin position="35"/>
        <end position="52"/>
    </location>
</feature>
<protein>
    <recommendedName>
        <fullName evidence="2">DUF7730 domain-containing protein</fullName>
    </recommendedName>
</protein>
<evidence type="ECO:0000256" key="1">
    <source>
        <dbReference type="SAM" id="MobiDB-lite"/>
    </source>
</evidence>